<keyword evidence="2" id="KW-1185">Reference proteome</keyword>
<dbReference type="OrthoDB" id="10612314at2759"/>
<name>A0A1J7IZ65_9PEZI</name>
<evidence type="ECO:0000313" key="1">
    <source>
        <dbReference type="EMBL" id="OIW33031.1"/>
    </source>
</evidence>
<dbReference type="InParanoid" id="A0A1J7IZ65"/>
<proteinExistence type="predicted"/>
<gene>
    <name evidence="1" type="ORF">CONLIGDRAFT_627983</name>
</gene>
<dbReference type="Proteomes" id="UP000182658">
    <property type="component" value="Unassembled WGS sequence"/>
</dbReference>
<dbReference type="EMBL" id="KV875094">
    <property type="protein sequence ID" value="OIW33031.1"/>
    <property type="molecule type" value="Genomic_DNA"/>
</dbReference>
<organism evidence="1 2">
    <name type="scientific">Coniochaeta ligniaria NRRL 30616</name>
    <dbReference type="NCBI Taxonomy" id="1408157"/>
    <lineage>
        <taxon>Eukaryota</taxon>
        <taxon>Fungi</taxon>
        <taxon>Dikarya</taxon>
        <taxon>Ascomycota</taxon>
        <taxon>Pezizomycotina</taxon>
        <taxon>Sordariomycetes</taxon>
        <taxon>Sordariomycetidae</taxon>
        <taxon>Coniochaetales</taxon>
        <taxon>Coniochaetaceae</taxon>
        <taxon>Coniochaeta</taxon>
    </lineage>
</organism>
<accession>A0A1J7IZ65</accession>
<sequence length="160" mass="17749">MEYAGDWIFDLVVSKYYYQTSGSLTNIASILARQLSTSNALDKGCGRMVGLQIIHHDGLIETLGRWDPEDPGSTIEIYNVTSDGPLEVLEFRSTARFPGRVRQITARKRLASDPDGRTPFCLMVSDDYCGGKPRLIPSSDNDPNTTVSGIHLYPLSSFSW</sequence>
<evidence type="ECO:0000313" key="2">
    <source>
        <dbReference type="Proteomes" id="UP000182658"/>
    </source>
</evidence>
<reference evidence="1 2" key="1">
    <citation type="submission" date="2016-10" db="EMBL/GenBank/DDBJ databases">
        <title>Draft genome sequence of Coniochaeta ligniaria NRRL30616, a lignocellulolytic fungus for bioabatement of inhibitors in plant biomass hydrolysates.</title>
        <authorList>
            <consortium name="DOE Joint Genome Institute"/>
            <person name="Jimenez D.J."/>
            <person name="Hector R.E."/>
            <person name="Riley R."/>
            <person name="Sun H."/>
            <person name="Grigoriev I.V."/>
            <person name="Van Elsas J.D."/>
            <person name="Nichols N.N."/>
        </authorList>
    </citation>
    <scope>NUCLEOTIDE SEQUENCE [LARGE SCALE GENOMIC DNA]</scope>
    <source>
        <strain evidence="1 2">NRRL 30616</strain>
    </source>
</reference>
<protein>
    <submittedName>
        <fullName evidence="1">Uncharacterized protein</fullName>
    </submittedName>
</protein>
<dbReference type="AlphaFoldDB" id="A0A1J7IZ65"/>